<keyword evidence="2 8" id="KW-0812">Transmembrane</keyword>
<dbReference type="SMART" id="SM00283">
    <property type="entry name" value="MA"/>
    <property type="match status" value="1"/>
</dbReference>
<evidence type="ECO:0000256" key="1">
    <source>
        <dbReference type="ARBA" id="ARBA00004141"/>
    </source>
</evidence>
<gene>
    <name evidence="11" type="ORF">CWE12_08305</name>
</gene>
<dbReference type="Pfam" id="PF00015">
    <property type="entry name" value="MCPsignal"/>
    <property type="match status" value="1"/>
</dbReference>
<dbReference type="RefSeq" id="WP_126789226.1">
    <property type="nucleotide sequence ID" value="NZ_PIPN01000003.1"/>
</dbReference>
<evidence type="ECO:0000259" key="10">
    <source>
        <dbReference type="PROSITE" id="PS50885"/>
    </source>
</evidence>
<dbReference type="CDD" id="cd06225">
    <property type="entry name" value="HAMP"/>
    <property type="match status" value="1"/>
</dbReference>
<dbReference type="SUPFAM" id="SSF58104">
    <property type="entry name" value="Methyl-accepting chemotaxis protein (MCP) signaling domain"/>
    <property type="match status" value="1"/>
</dbReference>
<feature type="transmembrane region" description="Helical" evidence="8">
    <location>
        <begin position="183"/>
        <end position="209"/>
    </location>
</feature>
<feature type="transmembrane region" description="Helical" evidence="8">
    <location>
        <begin position="12"/>
        <end position="33"/>
    </location>
</feature>
<comment type="caution">
    <text evidence="11">The sequence shown here is derived from an EMBL/GenBank/DDBJ whole genome shotgun (WGS) entry which is preliminary data.</text>
</comment>
<dbReference type="PANTHER" id="PTHR32089:SF119">
    <property type="entry name" value="METHYL-ACCEPTING CHEMOTAXIS PROTEIN CTPL"/>
    <property type="match status" value="1"/>
</dbReference>
<protein>
    <submittedName>
        <fullName evidence="11">Methyl-accepting chemotaxis protein</fullName>
    </submittedName>
</protein>
<keyword evidence="3 8" id="KW-1133">Transmembrane helix</keyword>
<evidence type="ECO:0000256" key="6">
    <source>
        <dbReference type="ARBA" id="ARBA00029447"/>
    </source>
</evidence>
<evidence type="ECO:0000256" key="8">
    <source>
        <dbReference type="SAM" id="Phobius"/>
    </source>
</evidence>
<evidence type="ECO:0000256" key="7">
    <source>
        <dbReference type="PROSITE-ProRule" id="PRU00284"/>
    </source>
</evidence>
<dbReference type="EMBL" id="PIPN01000003">
    <property type="protein sequence ID" value="RUO29955.1"/>
    <property type="molecule type" value="Genomic_DNA"/>
</dbReference>
<comment type="subcellular location">
    <subcellularLocation>
        <location evidence="1">Membrane</location>
        <topology evidence="1">Multi-pass membrane protein</topology>
    </subcellularLocation>
</comment>
<dbReference type="PROSITE" id="PS50885">
    <property type="entry name" value="HAMP"/>
    <property type="match status" value="1"/>
</dbReference>
<comment type="similarity">
    <text evidence="6">Belongs to the methyl-accepting chemotaxis (MCP) protein family.</text>
</comment>
<accession>A0ABY0BYW4</accession>
<evidence type="ECO:0000256" key="4">
    <source>
        <dbReference type="ARBA" id="ARBA00023136"/>
    </source>
</evidence>
<reference evidence="11 12" key="1">
    <citation type="journal article" date="2018" name="Front. Microbiol.">
        <title>Genome-Based Analysis Reveals the Taxonomy and Diversity of the Family Idiomarinaceae.</title>
        <authorList>
            <person name="Liu Y."/>
            <person name="Lai Q."/>
            <person name="Shao Z."/>
        </authorList>
    </citation>
    <scope>NUCLEOTIDE SEQUENCE [LARGE SCALE GENOMIC DNA]</scope>
    <source>
        <strain evidence="11 12">GBSy1</strain>
    </source>
</reference>
<sequence>MLNRLSLGAKIYFIVVIAALAYVLMIAITAVMLNQNNQNLERLQQQVFPLANLSGENVIQIQRIEELYTQAVSTGDESITEQATAAYDNLRQNLSQVAQRDPLYQREVQTISGNLERYQRLNQTIVTEILSVDADFSRIGAQAQQKSQLYDQITDSLQQMSQQVADQFRGLTAESVQRSEQTIVMMLVVGGLALAALIAVAVIVTSYIVKSANSVANSLQELADGRGDLNHQIEVSSNDVLGTVANNFNRFMVLLRSSLQDVVSVATPLSKSALLINQRSAHVMTRSDSEAVQAYELKNSMDELQDSVREISESASATADATRSAENELEQGNLAVQASLNTSNELQQDIQKASGVVERLAEDATNVTNVLDVITGIAEQTNLLALNAAIEAARAGEQGRGFAVVADEVRSLASRTAKATAEIREVLDRLTNGAGESVGSMQAAAQRSEQNVQQAEAAGGVLSAISSMIADINARAGQIATATEEQTQVAARSAEQASTMHESLNGMKATIRELEEDSIQLTDFANRLSQATDKFNL</sequence>
<dbReference type="CDD" id="cd11386">
    <property type="entry name" value="MCP_signal"/>
    <property type="match status" value="1"/>
</dbReference>
<dbReference type="PANTHER" id="PTHR32089">
    <property type="entry name" value="METHYL-ACCEPTING CHEMOTAXIS PROTEIN MCPB"/>
    <property type="match status" value="1"/>
</dbReference>
<feature type="domain" description="Methyl-accepting transducer" evidence="9">
    <location>
        <begin position="265"/>
        <end position="501"/>
    </location>
</feature>
<evidence type="ECO:0000256" key="3">
    <source>
        <dbReference type="ARBA" id="ARBA00022989"/>
    </source>
</evidence>
<evidence type="ECO:0000256" key="2">
    <source>
        <dbReference type="ARBA" id="ARBA00022692"/>
    </source>
</evidence>
<dbReference type="PROSITE" id="PS50111">
    <property type="entry name" value="CHEMOTAXIS_TRANSDUC_2"/>
    <property type="match status" value="1"/>
</dbReference>
<keyword evidence="12" id="KW-1185">Reference proteome</keyword>
<evidence type="ECO:0000313" key="12">
    <source>
        <dbReference type="Proteomes" id="UP000287410"/>
    </source>
</evidence>
<feature type="domain" description="HAMP" evidence="10">
    <location>
        <begin position="206"/>
        <end position="260"/>
    </location>
</feature>
<keyword evidence="5 7" id="KW-0807">Transducer</keyword>
<dbReference type="InterPro" id="IPR004089">
    <property type="entry name" value="MCPsignal_dom"/>
</dbReference>
<dbReference type="Gene3D" id="1.10.287.950">
    <property type="entry name" value="Methyl-accepting chemotaxis protein"/>
    <property type="match status" value="1"/>
</dbReference>
<proteinExistence type="inferred from homology"/>
<organism evidence="11 12">
    <name type="scientific">Aliidiomarina sedimenti</name>
    <dbReference type="NCBI Taxonomy" id="1933879"/>
    <lineage>
        <taxon>Bacteria</taxon>
        <taxon>Pseudomonadati</taxon>
        <taxon>Pseudomonadota</taxon>
        <taxon>Gammaproteobacteria</taxon>
        <taxon>Alteromonadales</taxon>
        <taxon>Idiomarinaceae</taxon>
        <taxon>Aliidiomarina</taxon>
    </lineage>
</organism>
<name>A0ABY0BYW4_9GAMM</name>
<keyword evidence="4 8" id="KW-0472">Membrane</keyword>
<evidence type="ECO:0000256" key="5">
    <source>
        <dbReference type="ARBA" id="ARBA00023224"/>
    </source>
</evidence>
<evidence type="ECO:0000259" key="9">
    <source>
        <dbReference type="PROSITE" id="PS50111"/>
    </source>
</evidence>
<dbReference type="SMART" id="SM00304">
    <property type="entry name" value="HAMP"/>
    <property type="match status" value="1"/>
</dbReference>
<dbReference type="Proteomes" id="UP000287410">
    <property type="component" value="Unassembled WGS sequence"/>
</dbReference>
<dbReference type="Pfam" id="PF00672">
    <property type="entry name" value="HAMP"/>
    <property type="match status" value="1"/>
</dbReference>
<evidence type="ECO:0000313" key="11">
    <source>
        <dbReference type="EMBL" id="RUO29955.1"/>
    </source>
</evidence>
<dbReference type="InterPro" id="IPR003660">
    <property type="entry name" value="HAMP_dom"/>
</dbReference>